<dbReference type="EMBL" id="LKAJ02000001">
    <property type="protein sequence ID" value="MCS5710965.1"/>
    <property type="molecule type" value="Genomic_DNA"/>
</dbReference>
<sequence>MKKLLPILSSLISIGLTPSVFAHQSCGLYACNKQAGHPYLGLTGFYVKPSETGVGQVSDSWQYAINGSTAFSKPFNPSHDVEGEIILGYNLPCSADNIEARYFHLDNHTHALNEPTDATSFGSVFFNLSVPGPTFVSDANLVYKLDQVDLKFGRTYREGSGKFSFKPTVGLRYAKLDHQLLFLIGKVKSHFSGFGPIFGVDSSYNLWKCFNFVGNFEYSPIVGKINSGSQLRFSTNEIFTSPKLDRIVHNVKGNLGLNYRYTFCNESTATIEGGYQVGEYINAMDLILAQSGALGAGQKINDIATNSFSYRGPYVNVTVAL</sequence>
<accession>A0A0Q9YL24</accession>
<dbReference type="InterPro" id="IPR007825">
    <property type="entry name" value="Major_OMP_Legionella"/>
</dbReference>
<evidence type="ECO:0000313" key="2">
    <source>
        <dbReference type="EMBL" id="KRG21397.1"/>
    </source>
</evidence>
<dbReference type="PROSITE" id="PS51257">
    <property type="entry name" value="PROKAR_LIPOPROTEIN"/>
    <property type="match status" value="1"/>
</dbReference>
<evidence type="ECO:0000256" key="1">
    <source>
        <dbReference type="SAM" id="SignalP"/>
    </source>
</evidence>
<dbReference type="AlphaFoldDB" id="A0A0Q9YL24"/>
<evidence type="ECO:0000313" key="3">
    <source>
        <dbReference type="EMBL" id="MCS5710965.1"/>
    </source>
</evidence>
<reference evidence="3" key="2">
    <citation type="journal article" date="2016" name="Genome Announc.">
        <title>Draft Genome Sequences of Two Novel Amoeba-Resistant Intranuclear Bacteria, 'Candidatus Berkiella cookevillensis' and 'Candidatus Berkiella aquae'.</title>
        <authorList>
            <person name="Mehari Y.T."/>
            <person name="Arivett B.A."/>
            <person name="Farone A.L."/>
            <person name="Gunderson J.H."/>
            <person name="Farone M.B."/>
        </authorList>
    </citation>
    <scope>NUCLEOTIDE SEQUENCE</scope>
    <source>
        <strain evidence="3">HT99</strain>
    </source>
</reference>
<comment type="caution">
    <text evidence="2">The sequence shown here is derived from an EMBL/GenBank/DDBJ whole genome shotgun (WGS) entry which is preliminary data.</text>
</comment>
<name>A0A0Q9YL24_9GAMM</name>
<reference evidence="2" key="1">
    <citation type="submission" date="2015-09" db="EMBL/GenBank/DDBJ databases">
        <title>Draft Genome Sequences of Two Novel Amoeba-resistant Intranuclear Bacteria, Candidatus Berkiella cookevillensis and Candidatus Berkiella aquae.</title>
        <authorList>
            <person name="Mehari Y.T."/>
            <person name="Arivett B.A."/>
            <person name="Farone A.L."/>
            <person name="Gunderson J.H."/>
            <person name="Farone M.B."/>
        </authorList>
    </citation>
    <scope>NUCLEOTIDE SEQUENCE [LARGE SCALE GENOMIC DNA]</scope>
    <source>
        <strain evidence="2">HT99</strain>
    </source>
</reference>
<dbReference type="Pfam" id="PF05150">
    <property type="entry name" value="Legionella_OMP"/>
    <property type="match status" value="1"/>
</dbReference>
<keyword evidence="1" id="KW-0732">Signal</keyword>
<protein>
    <submittedName>
        <fullName evidence="2">Legionella pneumophila major outer membrane protein</fullName>
    </submittedName>
</protein>
<dbReference type="OrthoDB" id="5640095at2"/>
<dbReference type="RefSeq" id="WP_075066200.1">
    <property type="nucleotide sequence ID" value="NZ_LKAJ02000001.1"/>
</dbReference>
<proteinExistence type="predicted"/>
<gene>
    <name evidence="3" type="ORF">HT99x_005945</name>
    <name evidence="2" type="ORF">HT99x_01573</name>
</gene>
<dbReference type="Proteomes" id="UP000051497">
    <property type="component" value="Unassembled WGS sequence"/>
</dbReference>
<organism evidence="2">
    <name type="scientific">Candidatus Berkiella aquae</name>
    <dbReference type="NCBI Taxonomy" id="295108"/>
    <lineage>
        <taxon>Bacteria</taxon>
        <taxon>Pseudomonadati</taxon>
        <taxon>Pseudomonadota</taxon>
        <taxon>Gammaproteobacteria</taxon>
        <taxon>Candidatus Berkiellales</taxon>
        <taxon>Candidatus Berkiellaceae</taxon>
        <taxon>Candidatus Berkiella</taxon>
    </lineage>
</organism>
<dbReference type="EMBL" id="LKAJ01000005">
    <property type="protein sequence ID" value="KRG21397.1"/>
    <property type="molecule type" value="Genomic_DNA"/>
</dbReference>
<keyword evidence="4" id="KW-1185">Reference proteome</keyword>
<evidence type="ECO:0000313" key="4">
    <source>
        <dbReference type="Proteomes" id="UP000051497"/>
    </source>
</evidence>
<feature type="signal peptide" evidence="1">
    <location>
        <begin position="1"/>
        <end position="22"/>
    </location>
</feature>
<feature type="chain" id="PRO_5043129716" evidence="1">
    <location>
        <begin position="23"/>
        <end position="321"/>
    </location>
</feature>
<dbReference type="STRING" id="295108.HT99x_01573"/>
<reference evidence="3" key="3">
    <citation type="submission" date="2021-06" db="EMBL/GenBank/DDBJ databases">
        <title>Genomic Description and Analysis of Intracellular Bacteria, Candidatus Berkiella cookevillensis and Candidatus Berkiella aquae.</title>
        <authorList>
            <person name="Kidane D.T."/>
            <person name="Mehari Y.T."/>
            <person name="Rice F.C."/>
            <person name="Arivett B.A."/>
            <person name="Farone A.L."/>
            <person name="Berk S.G."/>
            <person name="Farone M.B."/>
        </authorList>
    </citation>
    <scope>NUCLEOTIDE SEQUENCE</scope>
    <source>
        <strain evidence="3">HT99</strain>
    </source>
</reference>